<feature type="compositionally biased region" description="Basic and acidic residues" evidence="3">
    <location>
        <begin position="144"/>
        <end position="168"/>
    </location>
</feature>
<dbReference type="RefSeq" id="WP_203833972.1">
    <property type="nucleotide sequence ID" value="NZ_BMPW01000019.1"/>
</dbReference>
<comment type="cofactor">
    <cofactor evidence="1">
        <name>Mg(2+)</name>
        <dbReference type="ChEBI" id="CHEBI:18420"/>
    </cofactor>
</comment>
<evidence type="ECO:0000313" key="6">
    <source>
        <dbReference type="Proteomes" id="UP000590749"/>
    </source>
</evidence>
<sequence>MDVFLVFTDGDRILLALREGTGYRDGWWNVPSGKLEHGEDALHGIRREAFEEIGVRLAGDEPRFAGVVHHRNPEGQGRFALIFAAEFDASRHGEPVNREPHKCAEIRWWPLTDELPSNTVPYTAAGIEVWRNGGGLQISGWQEQADRVLPRPDRHTTATALDRDEPKTGDTAMTNDRTRATPGRAQ</sequence>
<dbReference type="PROSITE" id="PS51462">
    <property type="entry name" value="NUDIX"/>
    <property type="match status" value="1"/>
</dbReference>
<feature type="region of interest" description="Disordered" evidence="3">
    <location>
        <begin position="143"/>
        <end position="186"/>
    </location>
</feature>
<accession>A0A7W5FGN6</accession>
<feature type="domain" description="Nudix hydrolase" evidence="4">
    <location>
        <begin position="1"/>
        <end position="132"/>
    </location>
</feature>
<comment type="caution">
    <text evidence="5">The sequence shown here is derived from an EMBL/GenBank/DDBJ whole genome shotgun (WGS) entry which is preliminary data.</text>
</comment>
<dbReference type="GO" id="GO:0016787">
    <property type="term" value="F:hydrolase activity"/>
    <property type="evidence" value="ECO:0007669"/>
    <property type="project" value="UniProtKB-KW"/>
</dbReference>
<dbReference type="AlphaFoldDB" id="A0A7W5FGN6"/>
<dbReference type="SUPFAM" id="SSF55811">
    <property type="entry name" value="Nudix"/>
    <property type="match status" value="1"/>
</dbReference>
<dbReference type="Pfam" id="PF00293">
    <property type="entry name" value="NUDIX"/>
    <property type="match status" value="1"/>
</dbReference>
<dbReference type="CDD" id="cd04683">
    <property type="entry name" value="NUDIX_Hydrolase"/>
    <property type="match status" value="1"/>
</dbReference>
<reference evidence="5 6" key="1">
    <citation type="submission" date="2020-08" db="EMBL/GenBank/DDBJ databases">
        <title>Genomic Encyclopedia of Type Strains, Phase III (KMG-III): the genomes of soil and plant-associated and newly described type strains.</title>
        <authorList>
            <person name="Whitman W."/>
        </authorList>
    </citation>
    <scope>NUCLEOTIDE SEQUENCE [LARGE SCALE GENOMIC DNA]</scope>
    <source>
        <strain evidence="5 6">CECT 3287</strain>
    </source>
</reference>
<evidence type="ECO:0000256" key="2">
    <source>
        <dbReference type="ARBA" id="ARBA00022801"/>
    </source>
</evidence>
<dbReference type="InterPro" id="IPR015797">
    <property type="entry name" value="NUDIX_hydrolase-like_dom_sf"/>
</dbReference>
<name>A0A7W5FGN6_9ACTN</name>
<dbReference type="PROSITE" id="PS00893">
    <property type="entry name" value="NUDIX_BOX"/>
    <property type="match status" value="1"/>
</dbReference>
<dbReference type="PANTHER" id="PTHR43046:SF14">
    <property type="entry name" value="MUTT_NUDIX FAMILY PROTEIN"/>
    <property type="match status" value="1"/>
</dbReference>
<dbReference type="EMBL" id="JACHXF010000012">
    <property type="protein sequence ID" value="MBB3097808.1"/>
    <property type="molecule type" value="Genomic_DNA"/>
</dbReference>
<evidence type="ECO:0000259" key="4">
    <source>
        <dbReference type="PROSITE" id="PS51462"/>
    </source>
</evidence>
<evidence type="ECO:0000256" key="1">
    <source>
        <dbReference type="ARBA" id="ARBA00001946"/>
    </source>
</evidence>
<dbReference type="InterPro" id="IPR000086">
    <property type="entry name" value="NUDIX_hydrolase_dom"/>
</dbReference>
<proteinExistence type="predicted"/>
<dbReference type="Gene3D" id="3.90.79.10">
    <property type="entry name" value="Nucleoside Triphosphate Pyrophosphohydrolase"/>
    <property type="match status" value="1"/>
</dbReference>
<evidence type="ECO:0000256" key="3">
    <source>
        <dbReference type="SAM" id="MobiDB-lite"/>
    </source>
</evidence>
<gene>
    <name evidence="5" type="ORF">FHR83_005492</name>
</gene>
<protein>
    <submittedName>
        <fullName evidence="5">ADP-ribose pyrophosphatase YjhB (NUDIX family)</fullName>
    </submittedName>
</protein>
<keyword evidence="6" id="KW-1185">Reference proteome</keyword>
<dbReference type="PANTHER" id="PTHR43046">
    <property type="entry name" value="GDP-MANNOSE MANNOSYL HYDROLASE"/>
    <property type="match status" value="1"/>
</dbReference>
<organism evidence="5 6">
    <name type="scientific">Actinoplanes campanulatus</name>
    <dbReference type="NCBI Taxonomy" id="113559"/>
    <lineage>
        <taxon>Bacteria</taxon>
        <taxon>Bacillati</taxon>
        <taxon>Actinomycetota</taxon>
        <taxon>Actinomycetes</taxon>
        <taxon>Micromonosporales</taxon>
        <taxon>Micromonosporaceae</taxon>
        <taxon>Actinoplanes</taxon>
    </lineage>
</organism>
<dbReference type="InterPro" id="IPR020084">
    <property type="entry name" value="NUDIX_hydrolase_CS"/>
</dbReference>
<dbReference type="Proteomes" id="UP000590749">
    <property type="component" value="Unassembled WGS sequence"/>
</dbReference>
<keyword evidence="2" id="KW-0378">Hydrolase</keyword>
<evidence type="ECO:0000313" key="5">
    <source>
        <dbReference type="EMBL" id="MBB3097808.1"/>
    </source>
</evidence>